<evidence type="ECO:0000313" key="4">
    <source>
        <dbReference type="Proteomes" id="UP000002574"/>
    </source>
</evidence>
<proteinExistence type="predicted"/>
<feature type="chain" id="PRO_5003042118" description="Phosphate-selective porin O and P" evidence="2">
    <location>
        <begin position="18"/>
        <end position="452"/>
    </location>
</feature>
<feature type="signal peptide" evidence="2">
    <location>
        <begin position="1"/>
        <end position="17"/>
    </location>
</feature>
<evidence type="ECO:0000256" key="1">
    <source>
        <dbReference type="SAM" id="Coils"/>
    </source>
</evidence>
<feature type="coiled-coil region" evidence="1">
    <location>
        <begin position="17"/>
        <end position="68"/>
    </location>
</feature>
<dbReference type="KEGG" id="hth:HTH_1758"/>
<evidence type="ECO:0008006" key="5">
    <source>
        <dbReference type="Google" id="ProtNLM"/>
    </source>
</evidence>
<gene>
    <name evidence="3" type="ordered locus">HTH_1758</name>
</gene>
<keyword evidence="1" id="KW-0175">Coiled coil</keyword>
<dbReference type="Proteomes" id="UP000002574">
    <property type="component" value="Chromosome"/>
</dbReference>
<name>D3DK50_HYDTT</name>
<keyword evidence="2" id="KW-0732">Signal</keyword>
<dbReference type="PATRIC" id="fig|608538.5.peg.1774"/>
<sequence length="452" mass="51283">MRRAFLLSALFSSLVFAQPAEERIKQLEEQIRLLQQEVQKLKEEQKKSEETRQETEVLKEEIRKLRLEIAMPQLEIKSYSGLGPAASKALFNPRGVSIGGYGEVHFVHNPDKKPKNTIDAKRLILYFGYAFNEKLKFNSEIEWEHAFVEGGEESGETAVEFAFLDYSFNEKLGLRGGLLLIPVGIINEYHEPPTFPSVDRPYLERNIIPTTWRELGFGVYGKLANLEYRAYITNGLKPNEEAGEKVESGELLKGFRQNGFKAASDQIAFTGRLDYNLPYNLKVGASTFVGGVQNNEGKKLGTLTLVSPHAWWQYGPWDIRFVGAYGSVSGADKVSEAISTNPACTELGDKAECTTFPKKFYGFYTQVAYDIFRLIRVSDQQLYLFGIYENYNTHASVPEGFEKPEGHKVQVFNLGLSYKPHPLVALKADYVRYSPKDAKKQNIYRLALGWMF</sequence>
<dbReference type="InterPro" id="IPR023614">
    <property type="entry name" value="Porin_dom_sf"/>
</dbReference>
<dbReference type="OrthoDB" id="9768080at2"/>
<dbReference type="AlphaFoldDB" id="D3DK50"/>
<organism evidence="3 4">
    <name type="scientific">Hydrogenobacter thermophilus (strain DSM 6534 / IAM 12695 / TK-6)</name>
    <dbReference type="NCBI Taxonomy" id="608538"/>
    <lineage>
        <taxon>Bacteria</taxon>
        <taxon>Pseudomonadati</taxon>
        <taxon>Aquificota</taxon>
        <taxon>Aquificia</taxon>
        <taxon>Aquificales</taxon>
        <taxon>Aquificaceae</taxon>
        <taxon>Hydrogenobacter</taxon>
    </lineage>
</organism>
<dbReference type="STRING" id="608538.HTH_1758"/>
<evidence type="ECO:0000256" key="2">
    <source>
        <dbReference type="SAM" id="SignalP"/>
    </source>
</evidence>
<evidence type="ECO:0000313" key="3">
    <source>
        <dbReference type="EMBL" id="BAI70202.1"/>
    </source>
</evidence>
<dbReference type="eggNOG" id="COG3074">
    <property type="taxonomic scope" value="Bacteria"/>
</dbReference>
<dbReference type="SUPFAM" id="SSF56935">
    <property type="entry name" value="Porins"/>
    <property type="match status" value="1"/>
</dbReference>
<reference evidence="3 4" key="1">
    <citation type="journal article" date="2010" name="J. Bacteriol.">
        <title>Complete genome sequence of the thermophilic, obligately chemolithoautotrophic hydrogen-oxidizing bacterium Hydrogenobacter thermophilus TK-6.</title>
        <authorList>
            <person name="Arai H."/>
            <person name="Kanbe H."/>
            <person name="Ishii M."/>
            <person name="Igarashi Y."/>
        </authorList>
    </citation>
    <scope>NUCLEOTIDE SEQUENCE [LARGE SCALE GENOMIC DNA]</scope>
    <source>
        <strain evidence="4">DSM 6534 / IAM 12695 / TK-6 [Tokyo]</strain>
    </source>
</reference>
<accession>D3DK50</accession>
<dbReference type="EMBL" id="AP011112">
    <property type="protein sequence ID" value="BAI70202.1"/>
    <property type="molecule type" value="Genomic_DNA"/>
</dbReference>
<dbReference type="RefSeq" id="WP_012964382.1">
    <property type="nucleotide sequence ID" value="NC_013799.1"/>
</dbReference>
<keyword evidence="4" id="KW-1185">Reference proteome</keyword>
<dbReference type="KEGG" id="hte:Hydth_1740"/>
<dbReference type="Gene3D" id="2.40.160.10">
    <property type="entry name" value="Porin"/>
    <property type="match status" value="1"/>
</dbReference>
<protein>
    <recommendedName>
        <fullName evidence="5">Phosphate-selective porin O and P</fullName>
    </recommendedName>
</protein>